<evidence type="ECO:0000313" key="2">
    <source>
        <dbReference type="EMBL" id="MBB4653439.1"/>
    </source>
</evidence>
<keyword evidence="1" id="KW-0472">Membrane</keyword>
<gene>
    <name evidence="2" type="ORF">GGQ99_005230</name>
</gene>
<dbReference type="EMBL" id="JACHOT010000015">
    <property type="protein sequence ID" value="MBB4653439.1"/>
    <property type="molecule type" value="Genomic_DNA"/>
</dbReference>
<organism evidence="2 3">
    <name type="scientific">Aminobacter niigataensis</name>
    <dbReference type="NCBI Taxonomy" id="83265"/>
    <lineage>
        <taxon>Bacteria</taxon>
        <taxon>Pseudomonadati</taxon>
        <taxon>Pseudomonadota</taxon>
        <taxon>Alphaproteobacteria</taxon>
        <taxon>Hyphomicrobiales</taxon>
        <taxon>Phyllobacteriaceae</taxon>
        <taxon>Aminobacter</taxon>
    </lineage>
</organism>
<keyword evidence="1" id="KW-0812">Transmembrane</keyword>
<dbReference type="Proteomes" id="UP000539538">
    <property type="component" value="Unassembled WGS sequence"/>
</dbReference>
<keyword evidence="3" id="KW-1185">Reference proteome</keyword>
<proteinExistence type="predicted"/>
<evidence type="ECO:0000256" key="1">
    <source>
        <dbReference type="SAM" id="Phobius"/>
    </source>
</evidence>
<comment type="caution">
    <text evidence="2">The sequence shown here is derived from an EMBL/GenBank/DDBJ whole genome shotgun (WGS) entry which is preliminary data.</text>
</comment>
<dbReference type="RefSeq" id="WP_183264763.1">
    <property type="nucleotide sequence ID" value="NZ_BAAAVZ010000027.1"/>
</dbReference>
<protein>
    <submittedName>
        <fullName evidence="2">Uncharacterized protein</fullName>
    </submittedName>
</protein>
<keyword evidence="1" id="KW-1133">Transmembrane helix</keyword>
<name>A0ABR6L9F3_9HYPH</name>
<reference evidence="2 3" key="1">
    <citation type="submission" date="2020-08" db="EMBL/GenBank/DDBJ databases">
        <title>Genomic Encyclopedia of Type Strains, Phase IV (KMG-IV): sequencing the most valuable type-strain genomes for metagenomic binning, comparative biology and taxonomic classification.</title>
        <authorList>
            <person name="Goeker M."/>
        </authorList>
    </citation>
    <scope>NUCLEOTIDE SEQUENCE [LARGE SCALE GENOMIC DNA]</scope>
    <source>
        <strain evidence="2 3">DSM 7050</strain>
    </source>
</reference>
<sequence>MAVVLVGLVLWSLLAWVGYVLVDPILGWVAASAGLLVDGGRDIATATGGKEVGTILDNLNVSGLLGQVIALLRVVLKPAIVVVWAIGALVLITAPLILRKIGRLLAARRH</sequence>
<feature type="transmembrane region" description="Helical" evidence="1">
    <location>
        <begin position="79"/>
        <end position="98"/>
    </location>
</feature>
<accession>A0ABR6L9F3</accession>
<evidence type="ECO:0000313" key="3">
    <source>
        <dbReference type="Proteomes" id="UP000539538"/>
    </source>
</evidence>